<feature type="compositionally biased region" description="Low complexity" evidence="1">
    <location>
        <begin position="197"/>
        <end position="207"/>
    </location>
</feature>
<name>A0A1K0FZL0_9BASI</name>
<sequence>MSHAYHGNQAGGTSYPSYPPVAPSSPYYQQSNGRRYSVESSRPPSQTGSSKSPYGQPPRSPLRQLSQQQHVRDESDEYEVRDLGEIAAANQAAQEQRWGPHAAPSEAPARFELYQDQHQLYAADRHASMPVMPSYEPPHAYDGGFYMEPPGLYEPAPQSNLAPSLGAPSIASGPSLGGRSRQSLPVYASPLMHSAASAAGSPASEPPNMFNVTAAHHLPGGRGRPQDPFAGGVVGGDPRAQPGARMGDPLPGFPNWSHTWYGGHLSADGHAYTMVPPGSGQSGWESETLSRHGPPNAMTGNPYGPSYPYGPTQGINDYVKEERIRMLEEEFGTRVKHKGKSKGADGADSDDDEVDDQPAETPLGGIDEKGRLKLPRHKIRIATRWFQCIVSLAAAGCGIGGFIVIRPAEKAPPSGTLPSFVLYGVSALSTIICLWLFAFKPCCRSNREAAAGVPGAAGNGMVIPVMSGGGGPGGKPPKGMFGKKKAIGTQGTTVNLIVDPALLGGSKRSSDSDLSSDSDSDESLRGDDRRRRRRKKKRAAKLGMLGNMKLQARWRVARTSLKWHCAWDCVLCLMWGAASLMALGVGKKCPSGTAEGWCNLYNGAIACAVIATVLWLVAIYCDVVGLRVSKMPPKARI</sequence>
<feature type="transmembrane region" description="Helical" evidence="2">
    <location>
        <begin position="565"/>
        <end position="583"/>
    </location>
</feature>
<evidence type="ECO:0000313" key="4">
    <source>
        <dbReference type="EMBL" id="SYW78188.1"/>
    </source>
</evidence>
<organism evidence="3 5">
    <name type="scientific">Ustilago bromivora</name>
    <dbReference type="NCBI Taxonomy" id="307758"/>
    <lineage>
        <taxon>Eukaryota</taxon>
        <taxon>Fungi</taxon>
        <taxon>Dikarya</taxon>
        <taxon>Basidiomycota</taxon>
        <taxon>Ustilaginomycotina</taxon>
        <taxon>Ustilaginomycetes</taxon>
        <taxon>Ustilaginales</taxon>
        <taxon>Ustilaginaceae</taxon>
        <taxon>Ustilago</taxon>
    </lineage>
</organism>
<dbReference type="EMBL" id="ULHB01000036">
    <property type="protein sequence ID" value="SYW78188.1"/>
    <property type="molecule type" value="Genomic_DNA"/>
</dbReference>
<feature type="region of interest" description="Disordered" evidence="1">
    <location>
        <begin position="1"/>
        <end position="78"/>
    </location>
</feature>
<keyword evidence="6" id="KW-1185">Reference proteome</keyword>
<accession>A0A1K0FZL0</accession>
<dbReference type="Proteomes" id="UP000658997">
    <property type="component" value="Unassembled WGS sequence"/>
</dbReference>
<feature type="region of interest" description="Disordered" evidence="1">
    <location>
        <begin position="334"/>
        <end position="368"/>
    </location>
</feature>
<proteinExistence type="predicted"/>
<reference evidence="3" key="2">
    <citation type="submission" date="2016-04" db="EMBL/GenBank/DDBJ databases">
        <authorList>
            <person name="Evans L.H."/>
            <person name="Alamgir A."/>
            <person name="Owens N."/>
            <person name="Weber N.D."/>
            <person name="Virtaneva K."/>
            <person name="Barbian K."/>
            <person name="Babar A."/>
            <person name="Rosenke K."/>
        </authorList>
    </citation>
    <scope>NUCLEOTIDE SEQUENCE</scope>
    <source>
        <strain evidence="3">UB2112</strain>
    </source>
</reference>
<keyword evidence="2" id="KW-0472">Membrane</keyword>
<feature type="transmembrane region" description="Helical" evidence="2">
    <location>
        <begin position="417"/>
        <end position="438"/>
    </location>
</feature>
<dbReference type="Proteomes" id="UP000179920">
    <property type="component" value="Chromosome III"/>
</dbReference>
<protein>
    <submittedName>
        <fullName evidence="3">Uncharacterized protein</fullName>
    </submittedName>
</protein>
<dbReference type="OrthoDB" id="3253553at2759"/>
<feature type="transmembrane region" description="Helical" evidence="2">
    <location>
        <begin position="385"/>
        <end position="405"/>
    </location>
</feature>
<dbReference type="AlphaFoldDB" id="A0A1K0FZL0"/>
<evidence type="ECO:0000313" key="3">
    <source>
        <dbReference type="EMBL" id="SAM76995.1"/>
    </source>
</evidence>
<reference evidence="4" key="3">
    <citation type="submission" date="2018-08" db="EMBL/GenBank/DDBJ databases">
        <authorList>
            <person name="Guldener U."/>
        </authorList>
    </citation>
    <scope>NUCLEOTIDE SEQUENCE</scope>
    <source>
        <strain evidence="4">UB2</strain>
    </source>
</reference>
<keyword evidence="2" id="KW-1133">Transmembrane helix</keyword>
<dbReference type="EMBL" id="LT558119">
    <property type="protein sequence ID" value="SAM76995.1"/>
    <property type="molecule type" value="Genomic_DNA"/>
</dbReference>
<reference evidence="5" key="1">
    <citation type="submission" date="2016-04" db="EMBL/GenBank/DDBJ databases">
        <authorList>
            <person name="Guldener U."/>
            <person name="Guldener U."/>
        </authorList>
    </citation>
    <scope>NUCLEOTIDE SEQUENCE [LARGE SCALE GENOMIC DNA]</scope>
    <source>
        <strain evidence="5">UB2112</strain>
    </source>
</reference>
<keyword evidence="2" id="KW-0812">Transmembrane</keyword>
<evidence type="ECO:0000313" key="5">
    <source>
        <dbReference type="Proteomes" id="UP000179920"/>
    </source>
</evidence>
<evidence type="ECO:0000313" key="6">
    <source>
        <dbReference type="Proteomes" id="UP000658997"/>
    </source>
</evidence>
<feature type="compositionally biased region" description="Polar residues" evidence="1">
    <location>
        <begin position="32"/>
        <end position="53"/>
    </location>
</feature>
<evidence type="ECO:0000256" key="2">
    <source>
        <dbReference type="SAM" id="Phobius"/>
    </source>
</evidence>
<evidence type="ECO:0000256" key="1">
    <source>
        <dbReference type="SAM" id="MobiDB-lite"/>
    </source>
</evidence>
<feature type="compositionally biased region" description="Acidic residues" evidence="1">
    <location>
        <begin position="347"/>
        <end position="358"/>
    </location>
</feature>
<gene>
    <name evidence="4" type="ORF">UBRO2_02380</name>
    <name evidence="3" type="ORF">UBRO_01681</name>
</gene>
<feature type="transmembrane region" description="Helical" evidence="2">
    <location>
        <begin position="603"/>
        <end position="626"/>
    </location>
</feature>
<feature type="region of interest" description="Disordered" evidence="1">
    <location>
        <begin position="197"/>
        <end position="250"/>
    </location>
</feature>
<feature type="region of interest" description="Disordered" evidence="1">
    <location>
        <begin position="506"/>
        <end position="538"/>
    </location>
</feature>